<protein>
    <submittedName>
        <fullName evidence="1">Uncharacterized protein</fullName>
    </submittedName>
</protein>
<reference evidence="1" key="1">
    <citation type="submission" date="2024-09" db="EMBL/GenBank/DDBJ databases">
        <title>Black Yeasts Isolated from many extreme environments.</title>
        <authorList>
            <person name="Coleine C."/>
            <person name="Stajich J.E."/>
            <person name="Selbmann L."/>
        </authorList>
    </citation>
    <scope>NUCLEOTIDE SEQUENCE</scope>
    <source>
        <strain evidence="1">CCFEE 5737</strain>
    </source>
</reference>
<dbReference type="EMBL" id="JAWDJW010008725">
    <property type="protein sequence ID" value="KAK3060254.1"/>
    <property type="molecule type" value="Genomic_DNA"/>
</dbReference>
<accession>A0ACC3D138</accession>
<dbReference type="Proteomes" id="UP001186974">
    <property type="component" value="Unassembled WGS sequence"/>
</dbReference>
<proteinExistence type="predicted"/>
<feature type="non-terminal residue" evidence="1">
    <location>
        <position position="562"/>
    </location>
</feature>
<evidence type="ECO:0000313" key="2">
    <source>
        <dbReference type="Proteomes" id="UP001186974"/>
    </source>
</evidence>
<sequence>MAVDTRSKTVDRTRLFRHRRNKTKTQRPAEWIMTLRGMLFFPDGKESIEILDHCTLNIHGLLYQELDGLRDAAIALKLGRLSLPCDDIQTSIDRIKRYRQAYSSRRSHNPSTSNVSLADVMEEMEKPGSREEDIVRTVSDSKEFISSILRGIQEFQFAISSFGLTMQLRDMPSENSVYFNMSMKEVGVDLLRLDPKSPAHLMYFAPTDVAHQALIAAISISVGIDDGHEHPERLLYIPMATTTVKTTLPSKTIHFSNDRNVAERNANILFANLVITSPSVDIDPKHLPILLEMLRNRRANRPQKQSHLPVRHHLLSRLLPKATVKLAIQEPVIRVSLPPLDAEKKSSEEFDMLIHTTSSISLDLDSSHSAGGDLHYSLSSNFRILSHSLYYQTTSGQKHNLLMSDTVELKVQVSASPEVAVIATGNIQTFSVFLVRPEICEGVRLILAQLRKDQLINRHHDSPDRPSNFLRRFPSWLHHFNVQASDFSVEVAGVDAQVSKNARGVALHLESWTAEYKANKNDEREARPARRRASRNIVRDDVSSRASSPATPPSPPTPRKRQ</sequence>
<keyword evidence="2" id="KW-1185">Reference proteome</keyword>
<gene>
    <name evidence="1" type="ORF">LTS18_008960</name>
</gene>
<comment type="caution">
    <text evidence="1">The sequence shown here is derived from an EMBL/GenBank/DDBJ whole genome shotgun (WGS) entry which is preliminary data.</text>
</comment>
<evidence type="ECO:0000313" key="1">
    <source>
        <dbReference type="EMBL" id="KAK3060254.1"/>
    </source>
</evidence>
<name>A0ACC3D138_9PEZI</name>
<organism evidence="1 2">
    <name type="scientific">Coniosporium uncinatum</name>
    <dbReference type="NCBI Taxonomy" id="93489"/>
    <lineage>
        <taxon>Eukaryota</taxon>
        <taxon>Fungi</taxon>
        <taxon>Dikarya</taxon>
        <taxon>Ascomycota</taxon>
        <taxon>Pezizomycotina</taxon>
        <taxon>Dothideomycetes</taxon>
        <taxon>Dothideomycetes incertae sedis</taxon>
        <taxon>Coniosporium</taxon>
    </lineage>
</organism>